<feature type="region of interest" description="Disordered" evidence="1">
    <location>
        <begin position="193"/>
        <end position="368"/>
    </location>
</feature>
<sequence length="368" mass="43838">MCCVRQHSTTQIKCSVSMLTVEINVNKYFRTNEFYGIETTMEHRLRSVNSAGVPNQPRASRLKHLTPPAQVQSNHQLRMDVYTFPELADMVMCYGESRRNGRRALHIYQQQFQNRNHPHHTMFARLYQRLRYDRSLRRRCIGGRPRRHPFSIDDYTELKGKARPDRSAVLDWVKIGAPAARVTCKRPKANVKTGKLKVSENEKNEDKSENENRNICEDEKNKDKSENEMNRNKCENEKNEDTSEKEKNRNRSENEKNEDKSENEKNRNKLEGEKNKEKSEKEKNRNKSENEKNEDESENEKNRNKCENEKNEDKSENEKNKNKCEDEKNEDESENEKNRNKCENEKNEDKFKTRRIETNVKMRRMKTN</sequence>
<evidence type="ECO:0000313" key="3">
    <source>
        <dbReference type="EMBL" id="KAJ4437110.1"/>
    </source>
</evidence>
<dbReference type="Pfam" id="PF16087">
    <property type="entry name" value="DUF4817"/>
    <property type="match status" value="1"/>
</dbReference>
<dbReference type="Proteomes" id="UP001148838">
    <property type="component" value="Unassembled WGS sequence"/>
</dbReference>
<feature type="compositionally biased region" description="Basic and acidic residues" evidence="1">
    <location>
        <begin position="299"/>
        <end position="326"/>
    </location>
</feature>
<feature type="compositionally biased region" description="Basic and acidic residues" evidence="1">
    <location>
        <begin position="335"/>
        <end position="360"/>
    </location>
</feature>
<dbReference type="InterPro" id="IPR032135">
    <property type="entry name" value="DUF4817"/>
</dbReference>
<accession>A0ABQ8SSF0</accession>
<keyword evidence="4" id="KW-1185">Reference proteome</keyword>
<evidence type="ECO:0000259" key="2">
    <source>
        <dbReference type="Pfam" id="PF16087"/>
    </source>
</evidence>
<feature type="domain" description="DUF4817" evidence="2">
    <location>
        <begin position="83"/>
        <end position="131"/>
    </location>
</feature>
<comment type="caution">
    <text evidence="3">The sequence shown here is derived from an EMBL/GenBank/DDBJ whole genome shotgun (WGS) entry which is preliminary data.</text>
</comment>
<evidence type="ECO:0000313" key="4">
    <source>
        <dbReference type="Proteomes" id="UP001148838"/>
    </source>
</evidence>
<organism evidence="3 4">
    <name type="scientific">Periplaneta americana</name>
    <name type="common">American cockroach</name>
    <name type="synonym">Blatta americana</name>
    <dbReference type="NCBI Taxonomy" id="6978"/>
    <lineage>
        <taxon>Eukaryota</taxon>
        <taxon>Metazoa</taxon>
        <taxon>Ecdysozoa</taxon>
        <taxon>Arthropoda</taxon>
        <taxon>Hexapoda</taxon>
        <taxon>Insecta</taxon>
        <taxon>Pterygota</taxon>
        <taxon>Neoptera</taxon>
        <taxon>Polyneoptera</taxon>
        <taxon>Dictyoptera</taxon>
        <taxon>Blattodea</taxon>
        <taxon>Blattoidea</taxon>
        <taxon>Blattidae</taxon>
        <taxon>Blattinae</taxon>
        <taxon>Periplaneta</taxon>
    </lineage>
</organism>
<name>A0ABQ8SSF0_PERAM</name>
<reference evidence="3 4" key="1">
    <citation type="journal article" date="2022" name="Allergy">
        <title>Genome assembly and annotation of Periplaneta americana reveal a comprehensive cockroach allergen profile.</title>
        <authorList>
            <person name="Wang L."/>
            <person name="Xiong Q."/>
            <person name="Saelim N."/>
            <person name="Wang L."/>
            <person name="Nong W."/>
            <person name="Wan A.T."/>
            <person name="Shi M."/>
            <person name="Liu X."/>
            <person name="Cao Q."/>
            <person name="Hui J.H.L."/>
            <person name="Sookrung N."/>
            <person name="Leung T.F."/>
            <person name="Tungtrongchitr A."/>
            <person name="Tsui S.K.W."/>
        </authorList>
    </citation>
    <scope>NUCLEOTIDE SEQUENCE [LARGE SCALE GENOMIC DNA]</scope>
    <source>
        <strain evidence="3">PWHHKU_190912</strain>
    </source>
</reference>
<dbReference type="EMBL" id="JAJSOF020000021">
    <property type="protein sequence ID" value="KAJ4437110.1"/>
    <property type="molecule type" value="Genomic_DNA"/>
</dbReference>
<evidence type="ECO:0000256" key="1">
    <source>
        <dbReference type="SAM" id="MobiDB-lite"/>
    </source>
</evidence>
<feature type="compositionally biased region" description="Basic and acidic residues" evidence="1">
    <location>
        <begin position="197"/>
        <end position="291"/>
    </location>
</feature>
<proteinExistence type="predicted"/>
<gene>
    <name evidence="3" type="ORF">ANN_17245</name>
</gene>
<protein>
    <recommendedName>
        <fullName evidence="2">DUF4817 domain-containing protein</fullName>
    </recommendedName>
</protein>